<evidence type="ECO:0000256" key="4">
    <source>
        <dbReference type="ARBA" id="ARBA00022840"/>
    </source>
</evidence>
<keyword evidence="2" id="KW-0547">Nucleotide-binding</keyword>
<dbReference type="Gene3D" id="1.10.510.10">
    <property type="entry name" value="Transferase(Phosphotransferase) domain 1"/>
    <property type="match status" value="1"/>
</dbReference>
<evidence type="ECO:0000256" key="2">
    <source>
        <dbReference type="ARBA" id="ARBA00022741"/>
    </source>
</evidence>
<evidence type="ECO:0000259" key="5">
    <source>
        <dbReference type="PROSITE" id="PS50011"/>
    </source>
</evidence>
<dbReference type="Proteomes" id="UP001219355">
    <property type="component" value="Chromosome 1"/>
</dbReference>
<dbReference type="GO" id="GO:0004674">
    <property type="term" value="F:protein serine/threonine kinase activity"/>
    <property type="evidence" value="ECO:0007669"/>
    <property type="project" value="TreeGrafter"/>
</dbReference>
<dbReference type="PANTHER" id="PTHR44329">
    <property type="entry name" value="SERINE/THREONINE-PROTEIN KINASE TNNI3K-RELATED"/>
    <property type="match status" value="1"/>
</dbReference>
<dbReference type="SUPFAM" id="SSF56112">
    <property type="entry name" value="Protein kinase-like (PK-like)"/>
    <property type="match status" value="1"/>
</dbReference>
<evidence type="ECO:0000256" key="1">
    <source>
        <dbReference type="ARBA" id="ARBA00022679"/>
    </source>
</evidence>
<dbReference type="PROSITE" id="PS50011">
    <property type="entry name" value="PROTEIN_KINASE_DOM"/>
    <property type="match status" value="1"/>
</dbReference>
<dbReference type="PANTHER" id="PTHR44329:SF288">
    <property type="entry name" value="MITOGEN-ACTIVATED PROTEIN KINASE KINASE KINASE 20"/>
    <property type="match status" value="1"/>
</dbReference>
<dbReference type="GO" id="GO:0005524">
    <property type="term" value="F:ATP binding"/>
    <property type="evidence" value="ECO:0007669"/>
    <property type="project" value="UniProtKB-KW"/>
</dbReference>
<sequence length="274" mass="30680">MAVSPDHIIKGEAIQEQGQAYTVLASGERVPVRDGNGVFISGGLSGIVELLPDGTILKSPFFDEDEEQHRLDIAFEATVYEKLGPHDRLVKFLGHSDKGLVLEYMENGCLRDYLTKHHRNTPMSQRLKWASQAAEGLQLLHANHIIHCDVKPRNYLLDNNLNLKIIDFSGSVTPGSKPRSCEGTRYYLPRDFRSPATADRDIFALGSTIYEIIIGSSPYQEIPSNEIPKLYEKRMFPDVSNIPCGDIIHRCWNCEVESVEEVYMSLKACSIAAS</sequence>
<dbReference type="InterPro" id="IPR008271">
    <property type="entry name" value="Ser/Thr_kinase_AS"/>
</dbReference>
<dbReference type="PROSITE" id="PS00108">
    <property type="entry name" value="PROTEIN_KINASE_ST"/>
    <property type="match status" value="1"/>
</dbReference>
<keyword evidence="1" id="KW-0808">Transferase</keyword>
<proteinExistence type="predicted"/>
<dbReference type="SMART" id="SM00220">
    <property type="entry name" value="S_TKc"/>
    <property type="match status" value="1"/>
</dbReference>
<organism evidence="6 7">
    <name type="scientific">Emydomyces testavorans</name>
    <dbReference type="NCBI Taxonomy" id="2070801"/>
    <lineage>
        <taxon>Eukaryota</taxon>
        <taxon>Fungi</taxon>
        <taxon>Dikarya</taxon>
        <taxon>Ascomycota</taxon>
        <taxon>Pezizomycotina</taxon>
        <taxon>Eurotiomycetes</taxon>
        <taxon>Eurotiomycetidae</taxon>
        <taxon>Onygenales</taxon>
        <taxon>Nannizziopsiaceae</taxon>
        <taxon>Emydomyces</taxon>
    </lineage>
</organism>
<reference evidence="6" key="1">
    <citation type="submission" date="2023-03" db="EMBL/GenBank/DDBJ databases">
        <title>Emydomyces testavorans Genome Sequence.</title>
        <authorList>
            <person name="Hoyer L."/>
        </authorList>
    </citation>
    <scope>NUCLEOTIDE SEQUENCE</scope>
    <source>
        <strain evidence="6">16-2883</strain>
    </source>
</reference>
<gene>
    <name evidence="6" type="ORF">PRK78_002423</name>
</gene>
<dbReference type="Pfam" id="PF00069">
    <property type="entry name" value="Pkinase"/>
    <property type="match status" value="1"/>
</dbReference>
<keyword evidence="7" id="KW-1185">Reference proteome</keyword>
<accession>A0AAF0DE97</accession>
<evidence type="ECO:0000313" key="7">
    <source>
        <dbReference type="Proteomes" id="UP001219355"/>
    </source>
</evidence>
<dbReference type="InterPro" id="IPR011009">
    <property type="entry name" value="Kinase-like_dom_sf"/>
</dbReference>
<dbReference type="EMBL" id="CP120627">
    <property type="protein sequence ID" value="WEW56964.1"/>
    <property type="molecule type" value="Genomic_DNA"/>
</dbReference>
<evidence type="ECO:0000256" key="3">
    <source>
        <dbReference type="ARBA" id="ARBA00022777"/>
    </source>
</evidence>
<keyword evidence="4" id="KW-0067">ATP-binding</keyword>
<name>A0AAF0DE97_9EURO</name>
<keyword evidence="3" id="KW-0418">Kinase</keyword>
<evidence type="ECO:0000313" key="6">
    <source>
        <dbReference type="EMBL" id="WEW56964.1"/>
    </source>
</evidence>
<protein>
    <recommendedName>
        <fullName evidence="5">Protein kinase domain-containing protein</fullName>
    </recommendedName>
</protein>
<dbReference type="InterPro" id="IPR051681">
    <property type="entry name" value="Ser/Thr_Kinases-Pseudokinases"/>
</dbReference>
<dbReference type="AlphaFoldDB" id="A0AAF0DE97"/>
<dbReference type="InterPro" id="IPR000719">
    <property type="entry name" value="Prot_kinase_dom"/>
</dbReference>
<feature type="domain" description="Protein kinase" evidence="5">
    <location>
        <begin position="18"/>
        <end position="274"/>
    </location>
</feature>